<evidence type="ECO:0000259" key="1">
    <source>
        <dbReference type="PROSITE" id="PS50042"/>
    </source>
</evidence>
<dbReference type="SUPFAM" id="SSF51206">
    <property type="entry name" value="cAMP-binding domain-like"/>
    <property type="match status" value="1"/>
</dbReference>
<dbReference type="PROSITE" id="PS50042">
    <property type="entry name" value="CNMP_BINDING_3"/>
    <property type="match status" value="1"/>
</dbReference>
<organism evidence="2">
    <name type="scientific">marine metagenome</name>
    <dbReference type="NCBI Taxonomy" id="408172"/>
    <lineage>
        <taxon>unclassified sequences</taxon>
        <taxon>metagenomes</taxon>
        <taxon>ecological metagenomes</taxon>
    </lineage>
</organism>
<proteinExistence type="predicted"/>
<dbReference type="AlphaFoldDB" id="A0A382Z626"/>
<dbReference type="InterPro" id="IPR014710">
    <property type="entry name" value="RmlC-like_jellyroll"/>
</dbReference>
<dbReference type="Pfam" id="PF00027">
    <property type="entry name" value="cNMP_binding"/>
    <property type="match status" value="1"/>
</dbReference>
<dbReference type="EMBL" id="UINC01181316">
    <property type="protein sequence ID" value="SVD90951.1"/>
    <property type="molecule type" value="Genomic_DNA"/>
</dbReference>
<evidence type="ECO:0000313" key="2">
    <source>
        <dbReference type="EMBL" id="SVD90951.1"/>
    </source>
</evidence>
<sequence>MQFKELNKKFKSINLREGDIIFSQGDKSGDGYIIEYGNIKLTKNYETFRFPILGSGEIFGVWKVLFDREERFFTATAINNTGLLVIPEDLLLKELSSMDPFLRHCFKEWIPLSEHFK</sequence>
<dbReference type="InterPro" id="IPR018490">
    <property type="entry name" value="cNMP-bd_dom_sf"/>
</dbReference>
<gene>
    <name evidence="2" type="ORF">METZ01_LOCUS443805</name>
</gene>
<dbReference type="Gene3D" id="2.60.120.10">
    <property type="entry name" value="Jelly Rolls"/>
    <property type="match status" value="1"/>
</dbReference>
<dbReference type="CDD" id="cd00038">
    <property type="entry name" value="CAP_ED"/>
    <property type="match status" value="1"/>
</dbReference>
<reference evidence="2" key="1">
    <citation type="submission" date="2018-05" db="EMBL/GenBank/DDBJ databases">
        <authorList>
            <person name="Lanie J.A."/>
            <person name="Ng W.-L."/>
            <person name="Kazmierczak K.M."/>
            <person name="Andrzejewski T.M."/>
            <person name="Davidsen T.M."/>
            <person name="Wayne K.J."/>
            <person name="Tettelin H."/>
            <person name="Glass J.I."/>
            <person name="Rusch D."/>
            <person name="Podicherti R."/>
            <person name="Tsui H.-C.T."/>
            <person name="Winkler M.E."/>
        </authorList>
    </citation>
    <scope>NUCLEOTIDE SEQUENCE</scope>
</reference>
<feature type="domain" description="Cyclic nucleotide-binding" evidence="1">
    <location>
        <begin position="1"/>
        <end position="112"/>
    </location>
</feature>
<protein>
    <recommendedName>
        <fullName evidence="1">Cyclic nucleotide-binding domain-containing protein</fullName>
    </recommendedName>
</protein>
<accession>A0A382Z626</accession>
<name>A0A382Z626_9ZZZZ</name>
<dbReference type="InterPro" id="IPR000595">
    <property type="entry name" value="cNMP-bd_dom"/>
</dbReference>